<organism evidence="4 5">
    <name type="scientific">candidate division WOR-1 bacterium RIFOXYB2_FULL_37_13</name>
    <dbReference type="NCBI Taxonomy" id="1802579"/>
    <lineage>
        <taxon>Bacteria</taxon>
        <taxon>Bacillati</taxon>
        <taxon>Saganbacteria</taxon>
    </lineage>
</organism>
<feature type="transmembrane region" description="Helical" evidence="2">
    <location>
        <begin position="37"/>
        <end position="60"/>
    </location>
</feature>
<evidence type="ECO:0000313" key="5">
    <source>
        <dbReference type="Proteomes" id="UP000178417"/>
    </source>
</evidence>
<accession>A0A1F4SRK3</accession>
<reference evidence="4 5" key="1">
    <citation type="journal article" date="2016" name="Nat. Commun.">
        <title>Thousands of microbial genomes shed light on interconnected biogeochemical processes in an aquifer system.</title>
        <authorList>
            <person name="Anantharaman K."/>
            <person name="Brown C.T."/>
            <person name="Hug L.A."/>
            <person name="Sharon I."/>
            <person name="Castelle C.J."/>
            <person name="Probst A.J."/>
            <person name="Thomas B.C."/>
            <person name="Singh A."/>
            <person name="Wilkins M.J."/>
            <person name="Karaoz U."/>
            <person name="Brodie E.L."/>
            <person name="Williams K.H."/>
            <person name="Hubbard S.S."/>
            <person name="Banfield J.F."/>
        </authorList>
    </citation>
    <scope>NUCLEOTIDE SEQUENCE [LARGE SCALE GENOMIC DNA]</scope>
</reference>
<protein>
    <recommendedName>
        <fullName evidence="3">Cell envelope-related transcriptional attenuator domain-containing protein</fullName>
    </recommendedName>
</protein>
<feature type="domain" description="Cell envelope-related transcriptional attenuator" evidence="3">
    <location>
        <begin position="97"/>
        <end position="243"/>
    </location>
</feature>
<dbReference type="Proteomes" id="UP000178417">
    <property type="component" value="Unassembled WGS sequence"/>
</dbReference>
<dbReference type="InterPro" id="IPR050922">
    <property type="entry name" value="LytR/CpsA/Psr_CW_biosynth"/>
</dbReference>
<dbReference type="AlphaFoldDB" id="A0A1F4SRK3"/>
<dbReference type="EMBL" id="MEUB01000022">
    <property type="protein sequence ID" value="OGC23056.1"/>
    <property type="molecule type" value="Genomic_DNA"/>
</dbReference>
<evidence type="ECO:0000256" key="1">
    <source>
        <dbReference type="ARBA" id="ARBA00006068"/>
    </source>
</evidence>
<dbReference type="STRING" id="1802579.A2310_00800"/>
<dbReference type="NCBIfam" id="TIGR00350">
    <property type="entry name" value="lytR_cpsA_psr"/>
    <property type="match status" value="1"/>
</dbReference>
<dbReference type="PANTHER" id="PTHR33392">
    <property type="entry name" value="POLYISOPRENYL-TEICHOIC ACID--PEPTIDOGLYCAN TEICHOIC ACID TRANSFERASE TAGU"/>
    <property type="match status" value="1"/>
</dbReference>
<dbReference type="Gene3D" id="3.40.630.190">
    <property type="entry name" value="LCP protein"/>
    <property type="match status" value="1"/>
</dbReference>
<gene>
    <name evidence="4" type="ORF">A2310_00800</name>
</gene>
<dbReference type="InterPro" id="IPR004474">
    <property type="entry name" value="LytR_CpsA_psr"/>
</dbReference>
<comment type="caution">
    <text evidence="4">The sequence shown here is derived from an EMBL/GenBank/DDBJ whole genome shotgun (WGS) entry which is preliminary data.</text>
</comment>
<keyword evidence="2" id="KW-1133">Transmembrane helix</keyword>
<comment type="similarity">
    <text evidence="1">Belongs to the LytR/CpsA/Psr (LCP) family.</text>
</comment>
<keyword evidence="2" id="KW-0812">Transmembrane</keyword>
<keyword evidence="2" id="KW-0472">Membrane</keyword>
<dbReference type="Pfam" id="PF03816">
    <property type="entry name" value="LytR_cpsA_psr"/>
    <property type="match status" value="1"/>
</dbReference>
<evidence type="ECO:0000313" key="4">
    <source>
        <dbReference type="EMBL" id="OGC23056.1"/>
    </source>
</evidence>
<sequence length="321" mass="36279">MDKNNSESDLDLIKRIYQQNSSKKIESKNPGKRLRNILLAVVLVLIITFSSFLGIGAALFSKFMLFETLLTLMPGEKLLGETNLLILGIDDAGYGKRADTLIVANINPTKNKIGVISIPRDTRVMIKGRGLDKINHAFAYGGVLLAKQTAEELLGIKIPYYVVINLTGLKDLIDEVGGIEINVETRMYYVDYSQNLFVDLRPGLQKLSGKDAMGYVRYRSDGSDFTRIKRQQEFIKALASQISSKQNFLKSPKLLFKLFSYLDSNLNTKQVMGLALNMRKIYDYGEIKMTSISGYDDIINGVYYLEPFHDKIKELVQEYIL</sequence>
<evidence type="ECO:0000259" key="3">
    <source>
        <dbReference type="Pfam" id="PF03816"/>
    </source>
</evidence>
<name>A0A1F4SRK3_UNCSA</name>
<evidence type="ECO:0000256" key="2">
    <source>
        <dbReference type="SAM" id="Phobius"/>
    </source>
</evidence>
<dbReference type="PANTHER" id="PTHR33392:SF6">
    <property type="entry name" value="POLYISOPRENYL-TEICHOIC ACID--PEPTIDOGLYCAN TEICHOIC ACID TRANSFERASE TAGU"/>
    <property type="match status" value="1"/>
</dbReference>
<proteinExistence type="inferred from homology"/>